<evidence type="ECO:0000256" key="3">
    <source>
        <dbReference type="ARBA" id="ARBA00022630"/>
    </source>
</evidence>
<dbReference type="SUPFAM" id="SSF51395">
    <property type="entry name" value="FMN-linked oxidoreductases"/>
    <property type="match status" value="1"/>
</dbReference>
<comment type="caution">
    <text evidence="8">The sequence shown here is derived from an EMBL/GenBank/DDBJ whole genome shotgun (WGS) entry which is preliminary data.</text>
</comment>
<name>A0A2G6E1L9_9BACT</name>
<dbReference type="EMBL" id="PDPS01000040">
    <property type="protein sequence ID" value="PID55976.1"/>
    <property type="molecule type" value="Genomic_DNA"/>
</dbReference>
<keyword evidence="3" id="KW-0285">Flavoprotein</keyword>
<feature type="domain" description="Dihydroorotate dehydrogenase catalytic" evidence="7">
    <location>
        <begin position="21"/>
        <end position="304"/>
    </location>
</feature>
<evidence type="ECO:0000313" key="9">
    <source>
        <dbReference type="Proteomes" id="UP000229740"/>
    </source>
</evidence>
<dbReference type="GO" id="GO:0005737">
    <property type="term" value="C:cytoplasm"/>
    <property type="evidence" value="ECO:0007669"/>
    <property type="project" value="InterPro"/>
</dbReference>
<evidence type="ECO:0000256" key="4">
    <source>
        <dbReference type="ARBA" id="ARBA00022643"/>
    </source>
</evidence>
<evidence type="ECO:0000256" key="6">
    <source>
        <dbReference type="ARBA" id="ARBA00023002"/>
    </source>
</evidence>
<comment type="pathway">
    <text evidence="2">Pyrimidine metabolism; UMP biosynthesis via de novo pathway.</text>
</comment>
<keyword evidence="4" id="KW-0288">FMN</keyword>
<dbReference type="GO" id="GO:0006207">
    <property type="term" value="P:'de novo' pyrimidine nucleobase biosynthetic process"/>
    <property type="evidence" value="ECO:0007669"/>
    <property type="project" value="TreeGrafter"/>
</dbReference>
<dbReference type="PANTHER" id="PTHR48109">
    <property type="entry name" value="DIHYDROOROTATE DEHYDROGENASE (QUINONE), MITOCHONDRIAL-RELATED"/>
    <property type="match status" value="1"/>
</dbReference>
<gene>
    <name evidence="8" type="ORF">CSB45_13565</name>
</gene>
<comment type="cofactor">
    <cofactor evidence="1">
        <name>FMN</name>
        <dbReference type="ChEBI" id="CHEBI:58210"/>
    </cofactor>
</comment>
<dbReference type="InterPro" id="IPR005720">
    <property type="entry name" value="Dihydroorotate_DH_cat"/>
</dbReference>
<reference evidence="8 9" key="1">
    <citation type="submission" date="2017-10" db="EMBL/GenBank/DDBJ databases">
        <title>Novel microbial diversity and functional potential in the marine mammal oral microbiome.</title>
        <authorList>
            <person name="Dudek N.K."/>
            <person name="Sun C.L."/>
            <person name="Burstein D."/>
            <person name="Kantor R.S."/>
            <person name="Aliaga Goltsman D.S."/>
            <person name="Bik E.M."/>
            <person name="Thomas B.C."/>
            <person name="Banfield J.F."/>
            <person name="Relman D.A."/>
        </authorList>
    </citation>
    <scope>NUCLEOTIDE SEQUENCE [LARGE SCALE GENOMIC DNA]</scope>
    <source>
        <strain evidence="8">DOLZORAL124_49_17</strain>
    </source>
</reference>
<dbReference type="InterPro" id="IPR013785">
    <property type="entry name" value="Aldolase_TIM"/>
</dbReference>
<keyword evidence="6" id="KW-0560">Oxidoreductase</keyword>
<accession>A0A2G6E1L9</accession>
<dbReference type="GO" id="GO:0004152">
    <property type="term" value="F:dihydroorotate dehydrogenase activity"/>
    <property type="evidence" value="ECO:0007669"/>
    <property type="project" value="InterPro"/>
</dbReference>
<evidence type="ECO:0000256" key="5">
    <source>
        <dbReference type="ARBA" id="ARBA00022975"/>
    </source>
</evidence>
<keyword evidence="5" id="KW-0665">Pyrimidine biosynthesis</keyword>
<dbReference type="PIRSF" id="PIRSF000164">
    <property type="entry name" value="DHO_oxidase"/>
    <property type="match status" value="1"/>
</dbReference>
<dbReference type="InterPro" id="IPR050074">
    <property type="entry name" value="DHO_dehydrogenase"/>
</dbReference>
<sequence>MQKSTLSASFHPEKRTKAMNLSTTYLGLTLKNPLIAGSCGLTKTVDQIKACAQAGAGAVVMKSLFEEQIRQAEADLEQDIGMHPEVMGYLQADLDMRYGSENYTDTIEQVKNEVDIPVIASINCYTSKWWLDYAQKIEQAGADALELNVYIMPSSFSKTAQEIEESYVDIVKTVKSQISIPVALKLSPSFTAFGNFATRLEETGVDGLVLFNRFVQPDINLSDLSIKVKPSFNDPLGFGRSLRWIGMLSGLLHISLAASGGVRSETEVIKYVLGGASAVQFASLLYAKGLEKIQQILEGLEKWMETKHFSSLTDFQGTLNQRNSPQSESYIRAQYIESFTGVE</sequence>
<dbReference type="Pfam" id="PF01180">
    <property type="entry name" value="DHO_dh"/>
    <property type="match status" value="1"/>
</dbReference>
<dbReference type="PANTHER" id="PTHR48109:SF3">
    <property type="entry name" value="SLL0744 PROTEIN"/>
    <property type="match status" value="1"/>
</dbReference>
<dbReference type="Gene3D" id="3.20.20.70">
    <property type="entry name" value="Aldolase class I"/>
    <property type="match status" value="1"/>
</dbReference>
<organism evidence="8 9">
    <name type="scientific">candidate division KSB3 bacterium</name>
    <dbReference type="NCBI Taxonomy" id="2044937"/>
    <lineage>
        <taxon>Bacteria</taxon>
        <taxon>candidate division KSB3</taxon>
    </lineage>
</organism>
<evidence type="ECO:0000313" key="8">
    <source>
        <dbReference type="EMBL" id="PID55976.1"/>
    </source>
</evidence>
<proteinExistence type="predicted"/>
<dbReference type="GO" id="GO:0044205">
    <property type="term" value="P:'de novo' UMP biosynthetic process"/>
    <property type="evidence" value="ECO:0007669"/>
    <property type="project" value="UniProtKB-UniPathway"/>
</dbReference>
<dbReference type="AlphaFoldDB" id="A0A2G6E1L9"/>
<dbReference type="NCBIfam" id="NF005741">
    <property type="entry name" value="PRK07565.1"/>
    <property type="match status" value="1"/>
</dbReference>
<evidence type="ECO:0000256" key="2">
    <source>
        <dbReference type="ARBA" id="ARBA00004725"/>
    </source>
</evidence>
<evidence type="ECO:0000256" key="1">
    <source>
        <dbReference type="ARBA" id="ARBA00001917"/>
    </source>
</evidence>
<dbReference type="Proteomes" id="UP000229740">
    <property type="component" value="Unassembled WGS sequence"/>
</dbReference>
<evidence type="ECO:0000259" key="7">
    <source>
        <dbReference type="Pfam" id="PF01180"/>
    </source>
</evidence>
<protein>
    <recommendedName>
        <fullName evidence="7">Dihydroorotate dehydrogenase catalytic domain-containing protein</fullName>
    </recommendedName>
</protein>
<dbReference type="InterPro" id="IPR012135">
    <property type="entry name" value="Dihydroorotate_DH_1_2"/>
</dbReference>
<dbReference type="UniPathway" id="UPA00070"/>